<evidence type="ECO:0000256" key="2">
    <source>
        <dbReference type="ARBA" id="ARBA00017524"/>
    </source>
</evidence>
<dbReference type="EnsemblMetazoa" id="G10817.3">
    <property type="protein sequence ID" value="G10817.3:cds"/>
    <property type="gene ID" value="G10817"/>
</dbReference>
<dbReference type="GO" id="GO:0006887">
    <property type="term" value="P:exocytosis"/>
    <property type="evidence" value="ECO:0007669"/>
    <property type="project" value="UniProtKB-KW"/>
</dbReference>
<dbReference type="Pfam" id="PF07393">
    <property type="entry name" value="Sec10_HB"/>
    <property type="match status" value="1"/>
</dbReference>
<dbReference type="Pfam" id="PF20667">
    <property type="entry name" value="Sec10_N"/>
    <property type="match status" value="1"/>
</dbReference>
<evidence type="ECO:0000256" key="4">
    <source>
        <dbReference type="ARBA" id="ARBA00022483"/>
    </source>
</evidence>
<feature type="domain" description="Exocyst complex component Sec10-like alpha-helical bundle" evidence="8">
    <location>
        <begin position="159"/>
        <end position="712"/>
    </location>
</feature>
<dbReference type="AlphaFoldDB" id="A0A8W8HS73"/>
<evidence type="ECO:0000313" key="11">
    <source>
        <dbReference type="Proteomes" id="UP000005408"/>
    </source>
</evidence>
<dbReference type="OMA" id="PLCKHHY"/>
<feature type="coiled-coil region" evidence="7">
    <location>
        <begin position="42"/>
        <end position="76"/>
    </location>
</feature>
<proteinExistence type="inferred from homology"/>
<dbReference type="GO" id="GO:0000145">
    <property type="term" value="C:exocyst"/>
    <property type="evidence" value="ECO:0007669"/>
    <property type="project" value="TreeGrafter"/>
</dbReference>
<evidence type="ECO:0000313" key="10">
    <source>
        <dbReference type="EnsemblMetazoa" id="G10817.4:cds"/>
    </source>
</evidence>
<dbReference type="Gene3D" id="1.20.58.1970">
    <property type="match status" value="1"/>
</dbReference>
<dbReference type="PANTHER" id="PTHR12100">
    <property type="entry name" value="SEC10"/>
    <property type="match status" value="1"/>
</dbReference>
<reference evidence="10" key="1">
    <citation type="submission" date="2022-08" db="UniProtKB">
        <authorList>
            <consortium name="EnsemblMetazoa"/>
        </authorList>
    </citation>
    <scope>IDENTIFICATION</scope>
    <source>
        <strain evidence="10">05x7-T-G4-1.051#20</strain>
    </source>
</reference>
<accession>A0A8W8HS73</accession>
<dbReference type="OrthoDB" id="125856at2759"/>
<evidence type="ECO:0000256" key="3">
    <source>
        <dbReference type="ARBA" id="ARBA00022448"/>
    </source>
</evidence>
<protein>
    <recommendedName>
        <fullName evidence="2">Exocyst complex component 5</fullName>
    </recommendedName>
    <alternativeName>
        <fullName evidence="6">Exocyst complex component Sec10</fullName>
    </alternativeName>
</protein>
<dbReference type="EnsemblMetazoa" id="G10817.1">
    <property type="protein sequence ID" value="G10817.1:cds"/>
    <property type="gene ID" value="G10817"/>
</dbReference>
<dbReference type="Proteomes" id="UP000005408">
    <property type="component" value="Unassembled WGS sequence"/>
</dbReference>
<comment type="similarity">
    <text evidence="1">Belongs to the SEC10 family.</text>
</comment>
<dbReference type="EnsemblMetazoa" id="G10817.4">
    <property type="protein sequence ID" value="G10817.4:cds"/>
    <property type="gene ID" value="G10817"/>
</dbReference>
<dbReference type="PANTHER" id="PTHR12100:SF0">
    <property type="entry name" value="EXOCYST COMPLEX COMPONENT 5"/>
    <property type="match status" value="1"/>
</dbReference>
<organism evidence="10 11">
    <name type="scientific">Magallana gigas</name>
    <name type="common">Pacific oyster</name>
    <name type="synonym">Crassostrea gigas</name>
    <dbReference type="NCBI Taxonomy" id="29159"/>
    <lineage>
        <taxon>Eukaryota</taxon>
        <taxon>Metazoa</taxon>
        <taxon>Spiralia</taxon>
        <taxon>Lophotrochozoa</taxon>
        <taxon>Mollusca</taxon>
        <taxon>Bivalvia</taxon>
        <taxon>Autobranchia</taxon>
        <taxon>Pteriomorphia</taxon>
        <taxon>Ostreida</taxon>
        <taxon>Ostreoidea</taxon>
        <taxon>Ostreidae</taxon>
        <taxon>Magallana</taxon>
    </lineage>
</organism>
<evidence type="ECO:0000256" key="5">
    <source>
        <dbReference type="ARBA" id="ARBA00023054"/>
    </source>
</evidence>
<keyword evidence="5 7" id="KW-0175">Coiled coil</keyword>
<feature type="domain" description="Exocyst complex component Sec10 N-terminal" evidence="9">
    <location>
        <begin position="41"/>
        <end position="151"/>
    </location>
</feature>
<dbReference type="InterPro" id="IPR009976">
    <property type="entry name" value="Sec10-like"/>
</dbReference>
<evidence type="ECO:0000256" key="6">
    <source>
        <dbReference type="ARBA" id="ARBA00031471"/>
    </source>
</evidence>
<dbReference type="GeneID" id="105317490"/>
<evidence type="ECO:0000256" key="1">
    <source>
        <dbReference type="ARBA" id="ARBA00006572"/>
    </source>
</evidence>
<dbReference type="RefSeq" id="XP_011412445.2">
    <property type="nucleotide sequence ID" value="XM_011414143.4"/>
</dbReference>
<name>A0A8W8HS73_MAGGI</name>
<dbReference type="KEGG" id="crg:105317490"/>
<keyword evidence="3" id="KW-0813">Transport</keyword>
<dbReference type="InterPro" id="IPR048625">
    <property type="entry name" value="Sec10_N"/>
</dbReference>
<dbReference type="GO" id="GO:0006893">
    <property type="term" value="P:Golgi to plasma membrane transport"/>
    <property type="evidence" value="ECO:0007669"/>
    <property type="project" value="TreeGrafter"/>
</dbReference>
<evidence type="ECO:0000259" key="8">
    <source>
        <dbReference type="Pfam" id="PF07393"/>
    </source>
</evidence>
<evidence type="ECO:0000256" key="7">
    <source>
        <dbReference type="SAM" id="Coils"/>
    </source>
</evidence>
<keyword evidence="4" id="KW-0268">Exocytosis</keyword>
<evidence type="ECO:0000259" key="9">
    <source>
        <dbReference type="Pfam" id="PF20667"/>
    </source>
</evidence>
<keyword evidence="11" id="KW-1185">Reference proteome</keyword>
<sequence length="714" mass="81836">MSFEELEQEPFNAHEFVERLAWKVIGKKSKNSYENFDPWSLHSAFEDVIKNLEEKNKQIERNIEKLEQSCKDEEKKHWQRVADLQRKNQSSYSHFQSLDERINLVATKVVHLGDQLEGVNTPRARAVEAQRLMNYLDEFMSDEPPKSAVFTDPFQLQLAADIIQKLYQIALELPANDKFDRARKKIWDKYNYVESELITEFKNAHSDGDKRKMKKVAAVLSNFKGYGQCIETFITESQLGAYLRPDPFDDVLPLCTRSSEVIAEVFSNPDTVMAKLVQNIFHGKLQSHISSRLDHLEDPEEYLVQLYKLYTRTVKLSEELSHFKMGSDSLFLTKLTKQIFAKHLEAYIGSETKYLKERCSAHLQRYYEDSNHIKKQIQSGGLVDFKRDLQAKIGTLTKANVNIGPAVENYGGETFLSQEVTISLLQEAKNAFKRCHVLSSSSDMPSNAVQVLDVLIQYLVVEHIDYAVELGLQAIPLPDPRTPPQVYFFDVVGQANTLFHLFEKQFMDSLVPLVISSPRHSECLQKKRDLRDQLESKIDSGLDRTLTAITGYVKFLLAAEQKKTDFKPDDDSAMLAMVSPACSKVVKFIYGIHKNIRDSLDGKNIDVVLSELGVRLHRVLFEHLQQFQYNSLGAMLVICDVNEYRKCMKEFKIPVVSDLFEKLHALCNLLVVVPENLKEVCSGETLTGLDKSVLQAFIQLRTDYKTSKIAMMLK</sequence>
<dbReference type="InterPro" id="IPR048627">
    <property type="entry name" value="Sec10_HB"/>
</dbReference>